<dbReference type="GO" id="GO:0006412">
    <property type="term" value="P:translation"/>
    <property type="evidence" value="ECO:0007669"/>
    <property type="project" value="UniProtKB-KW"/>
</dbReference>
<dbReference type="InterPro" id="IPR015421">
    <property type="entry name" value="PyrdxlP-dep_Trfase_major"/>
</dbReference>
<keyword evidence="8" id="KW-0808">Transferase</keyword>
<evidence type="ECO:0000313" key="24">
    <source>
        <dbReference type="EMBL" id="CAE1317745.1"/>
    </source>
</evidence>
<evidence type="ECO:0000256" key="11">
    <source>
        <dbReference type="ARBA" id="ARBA00022917"/>
    </source>
</evidence>
<keyword evidence="7" id="KW-0820">tRNA-binding</keyword>
<feature type="domain" description="FANCI helical" evidence="22">
    <location>
        <begin position="287"/>
        <end position="371"/>
    </location>
</feature>
<dbReference type="GO" id="GO:0006281">
    <property type="term" value="P:DNA repair"/>
    <property type="evidence" value="ECO:0007669"/>
    <property type="project" value="InterPro"/>
</dbReference>
<evidence type="ECO:0000256" key="13">
    <source>
        <dbReference type="ARBA" id="ARBA00030669"/>
    </source>
</evidence>
<dbReference type="GO" id="GO:0070182">
    <property type="term" value="F:DNA polymerase binding"/>
    <property type="evidence" value="ECO:0007669"/>
    <property type="project" value="TreeGrafter"/>
</dbReference>
<evidence type="ECO:0000256" key="1">
    <source>
        <dbReference type="ARBA" id="ARBA00001933"/>
    </source>
</evidence>
<dbReference type="InterPro" id="IPR029314">
    <property type="entry name" value="FANCI_S4"/>
</dbReference>
<evidence type="ECO:0000256" key="16">
    <source>
        <dbReference type="ARBA" id="ARBA00048808"/>
    </source>
</evidence>
<feature type="region of interest" description="Disordered" evidence="17">
    <location>
        <begin position="1812"/>
        <end position="1835"/>
    </location>
</feature>
<feature type="domain" description="FANCI helical" evidence="23">
    <location>
        <begin position="555"/>
        <end position="789"/>
    </location>
</feature>
<dbReference type="SUPFAM" id="SSF53383">
    <property type="entry name" value="PLP-dependent transferases"/>
    <property type="match status" value="1"/>
</dbReference>
<evidence type="ECO:0000256" key="14">
    <source>
        <dbReference type="ARBA" id="ARBA00032048"/>
    </source>
</evidence>
<dbReference type="Gene3D" id="3.40.640.10">
    <property type="entry name" value="Type I PLP-dependent aspartate aminotransferase-like (Major domain)"/>
    <property type="match status" value="1"/>
</dbReference>
<evidence type="ECO:0000256" key="8">
    <source>
        <dbReference type="ARBA" id="ARBA00022679"/>
    </source>
</evidence>
<dbReference type="GO" id="GO:0098621">
    <property type="term" value="F:O-phosphoseryl-tRNA(Sec) selenium transferase activity"/>
    <property type="evidence" value="ECO:0007669"/>
    <property type="project" value="UniProtKB-EC"/>
</dbReference>
<evidence type="ECO:0000256" key="2">
    <source>
        <dbReference type="ARBA" id="ARBA00002552"/>
    </source>
</evidence>
<evidence type="ECO:0000259" key="19">
    <source>
        <dbReference type="Pfam" id="PF14676"/>
    </source>
</evidence>
<dbReference type="InterPro" id="IPR026171">
    <property type="entry name" value="FANCI"/>
</dbReference>
<dbReference type="OrthoDB" id="195089at2759"/>
<dbReference type="GO" id="GO:0000049">
    <property type="term" value="F:tRNA binding"/>
    <property type="evidence" value="ECO:0007669"/>
    <property type="project" value="UniProtKB-KW"/>
</dbReference>
<feature type="domain" description="FANCI solenoid 2" evidence="19">
    <location>
        <begin position="379"/>
        <end position="541"/>
    </location>
</feature>
<reference evidence="24" key="1">
    <citation type="submission" date="2021-01" db="EMBL/GenBank/DDBJ databases">
        <authorList>
            <person name="Li R."/>
            <person name="Bekaert M."/>
        </authorList>
    </citation>
    <scope>NUCLEOTIDE SEQUENCE</scope>
    <source>
        <strain evidence="24">Farmed</strain>
    </source>
</reference>
<evidence type="ECO:0000259" key="20">
    <source>
        <dbReference type="Pfam" id="PF14677"/>
    </source>
</evidence>
<feature type="compositionally biased region" description="Acidic residues" evidence="17">
    <location>
        <begin position="1306"/>
        <end position="1316"/>
    </location>
</feature>
<evidence type="ECO:0000259" key="23">
    <source>
        <dbReference type="Pfam" id="PF14680"/>
    </source>
</evidence>
<dbReference type="Pfam" id="PF14675">
    <property type="entry name" value="FANCI_S1"/>
    <property type="match status" value="1"/>
</dbReference>
<feature type="compositionally biased region" description="Acidic residues" evidence="17">
    <location>
        <begin position="1323"/>
        <end position="1344"/>
    </location>
</feature>
<keyword evidence="9" id="KW-0694">RNA-binding</keyword>
<feature type="domain" description="FANCI solenoid 3" evidence="20">
    <location>
        <begin position="803"/>
        <end position="1027"/>
    </location>
</feature>
<dbReference type="Pfam" id="PF05889">
    <property type="entry name" value="SepSecS"/>
    <property type="match status" value="1"/>
</dbReference>
<evidence type="ECO:0000256" key="3">
    <source>
        <dbReference type="ARBA" id="ARBA00004822"/>
    </source>
</evidence>
<dbReference type="PANTHER" id="PTHR21818">
    <property type="entry name" value="BC025462 PROTEIN"/>
    <property type="match status" value="1"/>
</dbReference>
<dbReference type="InterPro" id="IPR029308">
    <property type="entry name" value="FANCI_S1"/>
</dbReference>
<evidence type="ECO:0000259" key="18">
    <source>
        <dbReference type="Pfam" id="PF14675"/>
    </source>
</evidence>
<comment type="subunit">
    <text evidence="12">Homotetramer formed by a catalytic dimer and a non-catalytic dimer serving as a binding platform that orients tRNASec for catalysis. Each tetramer binds the CCA ends of two tRNAs which point to the active sites of the catalytic dimer.</text>
</comment>
<comment type="similarity">
    <text evidence="4">Belongs to the SepSecS family.</text>
</comment>
<dbReference type="InterPro" id="IPR029313">
    <property type="entry name" value="FANCI_S3"/>
</dbReference>
<keyword evidence="25" id="KW-1185">Reference proteome</keyword>
<dbReference type="PANTHER" id="PTHR21818:SF0">
    <property type="entry name" value="FANCONI ANEMIA GROUP I PROTEIN"/>
    <property type="match status" value="1"/>
</dbReference>
<name>A0A812E872_ACAPH</name>
<feature type="domain" description="FANCI solenoid 4" evidence="21">
    <location>
        <begin position="1041"/>
        <end position="1291"/>
    </location>
</feature>
<dbReference type="InterPro" id="IPR029315">
    <property type="entry name" value="FANCI_S2"/>
</dbReference>
<comment type="cofactor">
    <cofactor evidence="1">
        <name>pyridoxal 5'-phosphate</name>
        <dbReference type="ChEBI" id="CHEBI:597326"/>
    </cofactor>
</comment>
<evidence type="ECO:0000256" key="6">
    <source>
        <dbReference type="ARBA" id="ARBA00021963"/>
    </source>
</evidence>
<dbReference type="InterPro" id="IPR029312">
    <property type="entry name" value="FANCI_HD2"/>
</dbReference>
<dbReference type="InterPro" id="IPR015424">
    <property type="entry name" value="PyrdxlP-dep_Trfase"/>
</dbReference>
<evidence type="ECO:0000256" key="10">
    <source>
        <dbReference type="ARBA" id="ARBA00022898"/>
    </source>
</evidence>
<keyword evidence="11" id="KW-0648">Protein biosynthesis</keyword>
<comment type="function">
    <text evidence="2">Converts O-phosphoseryl-tRNA(Sec) to selenocysteinyl-tRNA(Sec) required for selenoprotein biosynthesis.</text>
</comment>
<feature type="domain" description="FANCI solenoid 1" evidence="18">
    <location>
        <begin position="64"/>
        <end position="283"/>
    </location>
</feature>
<feature type="region of interest" description="Disordered" evidence="17">
    <location>
        <begin position="1297"/>
        <end position="1349"/>
    </location>
</feature>
<evidence type="ECO:0000259" key="21">
    <source>
        <dbReference type="Pfam" id="PF14678"/>
    </source>
</evidence>
<dbReference type="Pfam" id="PF14679">
    <property type="entry name" value="FANCI_HD1"/>
    <property type="match status" value="1"/>
</dbReference>
<evidence type="ECO:0000256" key="9">
    <source>
        <dbReference type="ARBA" id="ARBA00022884"/>
    </source>
</evidence>
<evidence type="ECO:0000256" key="7">
    <source>
        <dbReference type="ARBA" id="ARBA00022555"/>
    </source>
</evidence>
<dbReference type="Pfam" id="PF14678">
    <property type="entry name" value="FANCI_S4"/>
    <property type="match status" value="1"/>
</dbReference>
<dbReference type="Pfam" id="PF14680">
    <property type="entry name" value="FANCI_HD2"/>
    <property type="match status" value="1"/>
</dbReference>
<evidence type="ECO:0000259" key="22">
    <source>
        <dbReference type="Pfam" id="PF14679"/>
    </source>
</evidence>
<dbReference type="InterPro" id="IPR008829">
    <property type="entry name" value="SepSecS/SepCysS"/>
</dbReference>
<protein>
    <recommendedName>
        <fullName evidence="6">O-phosphoseryl-tRNA(Sec) selenium transferase</fullName>
        <ecNumber evidence="5">2.9.1.2</ecNumber>
    </recommendedName>
    <alternativeName>
        <fullName evidence="13">Selenocysteine synthase</fullName>
    </alternativeName>
    <alternativeName>
        <fullName evidence="14">Selenocysteinyl-tRNA(Sec) synthase</fullName>
    </alternativeName>
    <alternativeName>
        <fullName evidence="15">Sep-tRNA:Sec-tRNA synthase</fullName>
    </alternativeName>
</protein>
<proteinExistence type="inferred from homology"/>
<dbReference type="EC" id="2.9.1.2" evidence="5"/>
<dbReference type="GO" id="GO:0001717">
    <property type="term" value="P:conversion of seryl-tRNAsec to selenocys-tRNAsec"/>
    <property type="evidence" value="ECO:0007669"/>
    <property type="project" value="InterPro"/>
</dbReference>
<evidence type="ECO:0000256" key="15">
    <source>
        <dbReference type="ARBA" id="ARBA00032693"/>
    </source>
</evidence>
<evidence type="ECO:0000313" key="25">
    <source>
        <dbReference type="Proteomes" id="UP000597762"/>
    </source>
</evidence>
<dbReference type="InterPro" id="IPR019872">
    <property type="entry name" value="Sec-tRNA_Se_transferase"/>
</dbReference>
<accession>A0A812E872</accession>
<dbReference type="InterPro" id="IPR029310">
    <property type="entry name" value="FANCI_HD1"/>
</dbReference>
<evidence type="ECO:0000256" key="5">
    <source>
        <dbReference type="ARBA" id="ARBA00012464"/>
    </source>
</evidence>
<dbReference type="Pfam" id="PF14676">
    <property type="entry name" value="FANCI_S2"/>
    <property type="match status" value="1"/>
</dbReference>
<feature type="compositionally biased region" description="Basic and acidic residues" evidence="17">
    <location>
        <begin position="1821"/>
        <end position="1835"/>
    </location>
</feature>
<dbReference type="Pfam" id="PF14677">
    <property type="entry name" value="FANCI_S3"/>
    <property type="match status" value="1"/>
</dbReference>
<evidence type="ECO:0000256" key="4">
    <source>
        <dbReference type="ARBA" id="ARBA00007037"/>
    </source>
</evidence>
<comment type="catalytic activity">
    <reaction evidence="16">
        <text>O-phospho-L-seryl-tRNA(Sec) + selenophosphate + H2O = L-selenocysteinyl-tRNA(Sec) + 2 phosphate</text>
        <dbReference type="Rhea" id="RHEA:25041"/>
        <dbReference type="Rhea" id="RHEA-COMP:9743"/>
        <dbReference type="Rhea" id="RHEA-COMP:9947"/>
        <dbReference type="ChEBI" id="CHEBI:15377"/>
        <dbReference type="ChEBI" id="CHEBI:16144"/>
        <dbReference type="ChEBI" id="CHEBI:43474"/>
        <dbReference type="ChEBI" id="CHEBI:78551"/>
        <dbReference type="ChEBI" id="CHEBI:78573"/>
        <dbReference type="EC" id="2.9.1.2"/>
    </reaction>
</comment>
<comment type="caution">
    <text evidence="24">The sequence shown here is derived from an EMBL/GenBank/DDBJ whole genome shotgun (WGS) entry which is preliminary data.</text>
</comment>
<keyword evidence="10" id="KW-0663">Pyridoxal phosphate</keyword>
<evidence type="ECO:0000256" key="12">
    <source>
        <dbReference type="ARBA" id="ARBA00026053"/>
    </source>
</evidence>
<dbReference type="UniPathway" id="UPA00906">
    <property type="reaction ID" value="UER00898"/>
</dbReference>
<evidence type="ECO:0000256" key="17">
    <source>
        <dbReference type="SAM" id="MobiDB-lite"/>
    </source>
</evidence>
<gene>
    <name evidence="24" type="ORF">SPHA_68291</name>
</gene>
<comment type="pathway">
    <text evidence="3">Aminoacyl-tRNA biosynthesis; selenocysteinyl-tRNA(Sec) biosynthesis; selenocysteinyl-tRNA(Sec) from L-seryl-tRNA(Sec) (archaeal/eukaryal route): step 2/2.</text>
</comment>
<dbReference type="Proteomes" id="UP000597762">
    <property type="component" value="Unassembled WGS sequence"/>
</dbReference>
<sequence length="1835" mass="206601">MDATIISLAGEKDQQGLYEVLQKLTRDEIEKMLDNRIIEEKDDPVVLVRALLFGYYFKEEERAEKWLHVYQHCVKCIQKQQNQSDIKLKLIDFLMWQVEKLPNQCLVSLAKYFVETIKTGQIQNDKILELFPKLLSVISSQEKVQVDDISWLKGSDYKSQILNSICSCRWETCIIIRLVDMFRDVPMSSEELEFVIDKTIRLLPELDLCDLPALTLNLLLLSVKGHKLKVLEGIMDFFIERDSTVRKQTRESESMDVAVESVDKATLRSTEGTVILHIIYAVKHDNDLVKEFIRFLKVQIKSPSNKVCTPFVLAMALCVGQVFRFKDQIFTLLRNIILKTFQDAERQSQNAMLQFPDASVPEDLILETVENSAYGWDNVIQGLVRLGFVLMDSFGPKGSFGRVEGITLIQPVTHQRACHLGSQILAKAFKAHHDVVRENILNEIFTRIGTSESQPINHFLDLLSQVVKSGPQLLLNSVKKLAEMFDHLPSLPPSTATSLLEILQPILKFSITLRDALMLLLRKSMFSKHLNFRKVSAKGYLMILKHFKIIGSLPSSQSSQTFSLSQLQVDVQSRVNYNPVSNSTLCLEVIRNLRRCLSQQADVRFILYSGLYSVLNKNSKLQEPILDLLLNQFKKYYEAAEDVNPPIQLQKCLINQGSQVYLGEPLAHLLCCIVQCSLRGRSIHNEQDESDEENEEVDTSSLNELEKILASITQRMIKSELEDFELDKSADFSTKNSVGVKNTIISLLLLGIYESLMEYTFFSGNFSETSCEQIQQLFNNHQKLVTILKSKIKTPSTKAGTSLLSLHFTTEILHALFIDTSHESLEALKQNTDFICCILGVSLQKVTFLRDRGTCDGADLSEKDKLIAYSCKLGRFCLKYYQRIGPNSDKKEKKAVSTLCLEILNVVIQLIYANSMSVTVPLTEKQEKWLIMLLQDTEVSTSQFTGLQQVTEKHVKIFQRIATDILSSTNDNRNMTELGLLLEIITVYCNHLPPGQVYNSVLQWVQNVCEDEKIEHIAVCKLLLSLLLKMTRKIGSTMNLVKEMCRDIHSQLEDIDKELEVEDSSHYGLISSTTSCAVLTILLSHISSELDEASWVIEHIKGELQSPKDVDISASLHLPTQQTTVLQSLSTVFASLVAGFHELAQTALPNWSIVELLLKQLTNFYNTVSGFIKYFLQMYLLKAGHLDQRVEKLVKLIALSLTPQVYMFLTYIQHEIKEPVKAPKKDKKTVPNPSRTKTASIKKQVKVIPKLIFAIETFEKYLMQLSQKSKINLMEHVKPSVARDFRINGAVVRAALEEQGASASSDSEEEEEEENNDPQNEKENEDEQVEGDEEEDAASEDEELPAAKKTKYEEKAKKLCEKLVSSSYIQQGIQARKAHETKLRLLLQHRKLPEEGWDDLTIELVLQELSVMDSNNFPGNCGVGEREARIASQLVAKRHYRLGHGIGRSGDITAIQPKAAGSSILMKVTNSLALDALKICGVTSAKSCFVVPMATGMSLVLCMLTMKQQRPKAKYVLWPRIDQKSCFKSMVTAGFEPVIIENVLEGDELRTDIDAITAKIQELGSENILCVLSTTSCFAPRGPDKLEEIAKLCKTSNIPHLVNNAYGLQSSKCTHLLQQAVRVGRVDAFVQSTDKNFMVPVGGAIIAGFDKNFIEEVSKMYPGRASSTPTIDLFITLLSLGSHGYKQLLQERKEMYTYLKNALVQCAEKHGQRVLQINSNTISMAMSLNYDGTESTATEIGSMLFKRFVSGTRVVAKESGSKTICGYKFQNFGAHSDSYPCGYLTAAAGIGMIKDDVDTFINRLDKVLTKFQNGRPSPEGASEKNLKPPSEETLI</sequence>
<dbReference type="EMBL" id="CAHIKZ030004961">
    <property type="protein sequence ID" value="CAE1317745.1"/>
    <property type="molecule type" value="Genomic_DNA"/>
</dbReference>
<dbReference type="NCBIfam" id="TIGR03531">
    <property type="entry name" value="selenium_SpcS"/>
    <property type="match status" value="1"/>
</dbReference>
<organism evidence="24 25">
    <name type="scientific">Acanthosepion pharaonis</name>
    <name type="common">Pharaoh cuttlefish</name>
    <name type="synonym">Sepia pharaonis</name>
    <dbReference type="NCBI Taxonomy" id="158019"/>
    <lineage>
        <taxon>Eukaryota</taxon>
        <taxon>Metazoa</taxon>
        <taxon>Spiralia</taxon>
        <taxon>Lophotrochozoa</taxon>
        <taxon>Mollusca</taxon>
        <taxon>Cephalopoda</taxon>
        <taxon>Coleoidea</taxon>
        <taxon>Decapodiformes</taxon>
        <taxon>Sepiida</taxon>
        <taxon>Sepiina</taxon>
        <taxon>Sepiidae</taxon>
        <taxon>Acanthosepion</taxon>
    </lineage>
</organism>